<feature type="domain" description="Transposase IS110-like N-terminal" evidence="2">
    <location>
        <begin position="4"/>
        <end position="154"/>
    </location>
</feature>
<sequence>MYQLGIDVSKKTLDICLMREGVRGRLKTKKIKNDFKAVNIITEWLEHHNCALSDAHVIMEATGVYHELLATGLYLAGVKVSLANPHRTREFARGMDILTKTDKVDAWMLACYGALKQPEAWTPPAEEIRHLSALLKRRDLLVSDATREKNRLEKYRATYTPEAIIISAESMLARLNDELTKIELMLKQHIEKHIFLKEDYELLTSIKSVGPQLGLNMLVILRSHDFRSAEQVAAFLGVAPVEKRSGTSVKGRSRMSKIGPPEIRAKLYLAALCGLRFNIALKSMYERLCLNGKAKMVAIGALMRKLIHWCFGVLKSRQKFDIDYVDLSRTQFTIGGQP</sequence>
<keyword evidence="5" id="KW-1185">Reference proteome</keyword>
<dbReference type="GO" id="GO:0003677">
    <property type="term" value="F:DNA binding"/>
    <property type="evidence" value="ECO:0007669"/>
    <property type="project" value="InterPro"/>
</dbReference>
<dbReference type="Pfam" id="PF01548">
    <property type="entry name" value="DEDD_Tnp_IS110"/>
    <property type="match status" value="1"/>
</dbReference>
<dbReference type="GO" id="GO:0006313">
    <property type="term" value="P:DNA transposition"/>
    <property type="evidence" value="ECO:0007669"/>
    <property type="project" value="InterPro"/>
</dbReference>
<evidence type="ECO:0000259" key="3">
    <source>
        <dbReference type="Pfam" id="PF02371"/>
    </source>
</evidence>
<proteinExistence type="predicted"/>
<evidence type="ECO:0000313" key="5">
    <source>
        <dbReference type="Proteomes" id="UP001225042"/>
    </source>
</evidence>
<dbReference type="InterPro" id="IPR003346">
    <property type="entry name" value="Transposase_20"/>
</dbReference>
<dbReference type="GO" id="GO:0004803">
    <property type="term" value="F:transposase activity"/>
    <property type="evidence" value="ECO:0007669"/>
    <property type="project" value="InterPro"/>
</dbReference>
<evidence type="ECO:0000313" key="4">
    <source>
        <dbReference type="EMBL" id="MDQ2255369.1"/>
    </source>
</evidence>
<dbReference type="PANTHER" id="PTHR33055:SF3">
    <property type="entry name" value="PUTATIVE TRANSPOSASE FOR IS117-RELATED"/>
    <property type="match status" value="1"/>
</dbReference>
<dbReference type="Pfam" id="PF02371">
    <property type="entry name" value="Transposase_20"/>
    <property type="match status" value="1"/>
</dbReference>
<evidence type="ECO:0000259" key="2">
    <source>
        <dbReference type="Pfam" id="PF01548"/>
    </source>
</evidence>
<name>A0AAW8H399_9ENTR</name>
<dbReference type="RefSeq" id="WP_306684029.1">
    <property type="nucleotide sequence ID" value="NZ_JAVDKR010000008.1"/>
</dbReference>
<reference evidence="4 5" key="1">
    <citation type="submission" date="2023-08" db="EMBL/GenBank/DDBJ databases">
        <authorList>
            <person name="Dale J."/>
        </authorList>
    </citation>
    <scope>NUCLEOTIDE SEQUENCE [LARGE SCALE GENOMIC DNA]</scope>
    <source>
        <strain evidence="4 5">2023EL-00788</strain>
    </source>
</reference>
<dbReference type="AlphaFoldDB" id="A0AAW8H399"/>
<evidence type="ECO:0000256" key="1">
    <source>
        <dbReference type="SAM" id="Coils"/>
    </source>
</evidence>
<dbReference type="NCBIfam" id="NF033542">
    <property type="entry name" value="transpos_IS110"/>
    <property type="match status" value="1"/>
</dbReference>
<accession>A0AAW8H399</accession>
<dbReference type="Proteomes" id="UP001225042">
    <property type="component" value="Unassembled WGS sequence"/>
</dbReference>
<gene>
    <name evidence="4" type="ORF">RBJ67_04325</name>
</gene>
<keyword evidence="1" id="KW-0175">Coiled coil</keyword>
<comment type="caution">
    <text evidence="4">The sequence shown here is derived from an EMBL/GenBank/DDBJ whole genome shotgun (WGS) entry which is preliminary data.</text>
</comment>
<dbReference type="InterPro" id="IPR047650">
    <property type="entry name" value="Transpos_IS110"/>
</dbReference>
<organism evidence="4 5">
    <name type="scientific">Enterobacter soli</name>
    <dbReference type="NCBI Taxonomy" id="885040"/>
    <lineage>
        <taxon>Bacteria</taxon>
        <taxon>Pseudomonadati</taxon>
        <taxon>Pseudomonadota</taxon>
        <taxon>Gammaproteobacteria</taxon>
        <taxon>Enterobacterales</taxon>
        <taxon>Enterobacteriaceae</taxon>
        <taxon>Enterobacter</taxon>
    </lineage>
</organism>
<feature type="domain" description="Transposase IS116/IS110/IS902 C-terminal" evidence="3">
    <location>
        <begin position="201"/>
        <end position="285"/>
    </location>
</feature>
<dbReference type="PANTHER" id="PTHR33055">
    <property type="entry name" value="TRANSPOSASE FOR INSERTION SEQUENCE ELEMENT IS1111A"/>
    <property type="match status" value="1"/>
</dbReference>
<dbReference type="InterPro" id="IPR002525">
    <property type="entry name" value="Transp_IS110-like_N"/>
</dbReference>
<feature type="coiled-coil region" evidence="1">
    <location>
        <begin position="165"/>
        <end position="192"/>
    </location>
</feature>
<protein>
    <submittedName>
        <fullName evidence="4">IS110 family transposase</fullName>
    </submittedName>
</protein>
<dbReference type="EMBL" id="JAVDKS010000001">
    <property type="protein sequence ID" value="MDQ2255369.1"/>
    <property type="molecule type" value="Genomic_DNA"/>
</dbReference>